<comment type="function">
    <text evidence="3">May be involved in protein sorting and cell wall formation.</text>
</comment>
<dbReference type="Proteomes" id="UP000019384">
    <property type="component" value="Unassembled WGS sequence"/>
</dbReference>
<dbReference type="RefSeq" id="XP_022457155.1">
    <property type="nucleotide sequence ID" value="XM_022605714.1"/>
</dbReference>
<reference evidence="8" key="2">
    <citation type="submission" date="2014-02" db="EMBL/GenBank/DDBJ databases">
        <title>Complete DNA sequence of /Kuraishia capsulata/ illustrates novel genomic features among budding yeasts (/Saccharomycotina/).</title>
        <authorList>
            <person name="Morales L."/>
            <person name="Noel B."/>
            <person name="Porcel B."/>
            <person name="Marcet-Houben M."/>
            <person name="Hullo M-F."/>
            <person name="Sacerdot C."/>
            <person name="Tekaia F."/>
            <person name="Leh-Louis V."/>
            <person name="Despons L."/>
            <person name="Khanna V."/>
            <person name="Aury J-M."/>
            <person name="Barbe V."/>
            <person name="Couloux A."/>
            <person name="Labadie K."/>
            <person name="Pelletier E."/>
            <person name="Souciet J-L."/>
            <person name="Boekhout T."/>
            <person name="Gabaldon T."/>
            <person name="Wincker P."/>
            <person name="Dujon B."/>
        </authorList>
    </citation>
    <scope>NUCLEOTIDE SEQUENCE</scope>
    <source>
        <strain evidence="8">CBS 1993</strain>
    </source>
</reference>
<evidence type="ECO:0000259" key="7">
    <source>
        <dbReference type="PROSITE" id="PS51783"/>
    </source>
</evidence>
<dbReference type="PROSITE" id="PS51783">
    <property type="entry name" value="PH_BEACH"/>
    <property type="match status" value="1"/>
</dbReference>
<keyword evidence="2" id="KW-0677">Repeat</keyword>
<feature type="domain" description="BEACH-type PH" evidence="7">
    <location>
        <begin position="1395"/>
        <end position="1526"/>
    </location>
</feature>
<dbReference type="SUPFAM" id="SSF50978">
    <property type="entry name" value="WD40 repeat-like"/>
    <property type="match status" value="1"/>
</dbReference>
<dbReference type="Gene3D" id="2.30.29.30">
    <property type="entry name" value="Pleckstrin-homology domain (PH domain)/Phosphotyrosine-binding domain (PTB)"/>
    <property type="match status" value="1"/>
</dbReference>
<sequence>MSSLQPDLCVLNSHEISALDRVSWKSQEFLDNPLASVVHTLLACLDHEESETVHQEIENNLVNWEDFSISDQETLTRSLYSCLLGADAFPLVKRGSEPIVCAVMKTVTGCNCDLEPESVRLFKIVALNLLHFLASSSVISKSNLFSVDSTHFLLRYMESVVTETVDTEVLNAYAKTFVLSSQVAISPADCLLVIRMASENTSKAFWLGLLNELTAVDHKTPSTLATSVGKAVFTDVHFEQPDLGYSIQCWLRVSQGFSLDSTGFQKRLVTLGDETSSISLWIRGDKFYIKATYASGNSEGVTFEGLNIERDVFYHVVIRQSSRKDSKVTLFVDGEPIQTVDLQFPFSESHSKSDPQKGLLLQVSFGGDSKESDTVLEIVNMFILNELVSPEWCLLSFCLGMMYTGNYQDKNITKYVTYKSLRQLEIGLQELYTGRSGGWLSSLKKKRPKELGELQRALGEDGLFNIDARFIALNFHTLLLDKSGNDLNVFSGMYLCKNSRLVSLKQPSNLTIPKITMSEGVMFVSREPLFPVIYALGGSIVFLKIIESCSTADLLETAVEILARFLENDWASLKEFETKSGYDILSTILKTKKHLITLRLLDVILSFVGYDHNSPIDSLLINPQAYGSLIADFEIWRPKNVADSVSRDIFKFLLFQFTVFGQTSKYSTYNLRLMVKMRIIKRFIQALKYGSFTEDILPVVHDSLLVLVKVNPTPEVLRSLSLYVVFASNKESNHKNAELQRKCGLCALDVLVSVACDPASATMPVNIKQFYKELSRSVTVRWTLLLLFDRDPLVMKLAIRLLTHLFINSTPKLYPKFIAQGGVDIISMFTMNAWSDDGVVALIFAGVFGVFQINDKDLHLSSLVDSKFLKNTKASCFLPEFLLVINNMVKQSVESVSVANISEDSKVFLDFISFQNAYLTSLTETFSNVESFRVYLAASPIFLQDTFDICLRFNVLEQEFPNDEIKGCSRRWRSFTIDLFMYELLSGTSMKKFFTSDSYYGTVFTFVIFPEFVNDLQAFFVFVENSINKSTEPFENIFHVLQTVLNVISNPNVDVTDCIPIADIFCDVAEKFEKHDRLTQKSMIQLASLKSRLGEYVVEKFSNGQSEVLKALLQSLILHQGLYMDKDTMNNERLAGLLSCIVPVSDSSELEYLAINFARMCYLHRQSDFPSIYGLISDNPESQEQLQAFFVGLLEMSDEEVTSGELFGTTKELFRSYAASSRLKTSVESLQQPINELLRELFQTKDLIQHKTITANFEKEMSSWIKTIVKSEAVKYNRRIQDQTDDLTFFVSAYELINAEACRLLQKERKIKWRVDQTELVDRMRLRLIPYTYLDSTQKPVSERVSQGFSDGVPLNGVSDLSVEDTAEVESFHEDSEDLEMSQDDKKRKILRNLYVGDRILELWNVSEILGLQAVESILIMGISHLYLIENYFHCKDGEIVRIDEAPANSRDPYMDLIAGGGNSSINSNPKTHSTKSWEIFKLVSISKRQFLLRDVALELFFVDGTSFLITCKQKNLRDAIYSLLSSSVTAKHSDEDLAQAFSLSASSLAPSPSSSIANRFANVFSSPNLSSLAITKKWRHGKVSNFYYLMIINTLAGRTFNDLTQYPIFPWVIADYTSLELDFSDPKTFRDLSKPMGAQTEDRINVFKERYSALKGLEDPGAPPFHYGTHYSSAMIVTSFLIRLEPFVQSYLVLQGGKFDHAERLFYSISKAWDSCSKEIATDVRELIPEFFFLPEFLVNSNGFAFGKLQNGKQIGDVELPPWAHGDPKIFIQKNREALESPYVSENLHKWIDLVFGIKQRGKPAIEALNVFHHLSYPGAINLDKIADEQERRAMAGIIHNFGQTPMQLFTKPHAARDDTSVCQLNIGTILDIPISMNDSHLKHPVDHIELDEQTGDWKGRSKLFSRIENITLKGIQGSPSMAVNGVLYDHMHNSAVSSIAFVSTTCFLTGCVDGTIHVWSQSFKSSRVSTVTNARKEIFSANVTRNTGLELVCVMRGHMAAVLELKTAPALKTCVSLDADGRVLVWDTLRSSLLQEIKQEKVKHVAIANDTGIICLVSGKEDMSWISLYTINGDLLMSEAVRGEDQDYIHCIDFAQSNWFIPNHGSSVYHEYWEPRCVLVTGWRSTVNVYKARFDGEGTSLALMRKFRLQLSDGDVTAVRMHLSLEVDGNGAKSGRAEVICGDSKGRLVLWH</sequence>
<dbReference type="GeneID" id="34518543"/>
<feature type="repeat" description="WD" evidence="5">
    <location>
        <begin position="1931"/>
        <end position="1962"/>
    </location>
</feature>
<dbReference type="InterPro" id="IPR001680">
    <property type="entry name" value="WD40_rpt"/>
</dbReference>
<evidence type="ECO:0000256" key="1">
    <source>
        <dbReference type="ARBA" id="ARBA00022574"/>
    </source>
</evidence>
<dbReference type="Gene3D" id="2.130.10.10">
    <property type="entry name" value="YVTN repeat-like/Quinoprotein amine dehydrogenase"/>
    <property type="match status" value="1"/>
</dbReference>
<dbReference type="InterPro" id="IPR023362">
    <property type="entry name" value="PH-BEACH_dom"/>
</dbReference>
<dbReference type="InterPro" id="IPR013320">
    <property type="entry name" value="ConA-like_dom_sf"/>
</dbReference>
<evidence type="ECO:0000256" key="3">
    <source>
        <dbReference type="ARBA" id="ARBA00054699"/>
    </source>
</evidence>
<dbReference type="PROSITE" id="PS50197">
    <property type="entry name" value="BEACH"/>
    <property type="match status" value="1"/>
</dbReference>
<gene>
    <name evidence="8" type="ORF">KUCA_T00001110001</name>
</gene>
<name>W6MHH8_9ASCO</name>
<dbReference type="Pfam" id="PF00400">
    <property type="entry name" value="WD40"/>
    <property type="match status" value="1"/>
</dbReference>
<evidence type="ECO:0000313" key="8">
    <source>
        <dbReference type="EMBL" id="CDK25143.1"/>
    </source>
</evidence>
<evidence type="ECO:0000259" key="6">
    <source>
        <dbReference type="PROSITE" id="PS50197"/>
    </source>
</evidence>
<evidence type="ECO:0000256" key="4">
    <source>
        <dbReference type="ARBA" id="ARBA00073334"/>
    </source>
</evidence>
<dbReference type="SMART" id="SM00320">
    <property type="entry name" value="WD40"/>
    <property type="match status" value="2"/>
</dbReference>
<dbReference type="Pfam" id="PF02138">
    <property type="entry name" value="Beach"/>
    <property type="match status" value="1"/>
</dbReference>
<dbReference type="PROSITE" id="PS50082">
    <property type="entry name" value="WD_REPEATS_2"/>
    <property type="match status" value="2"/>
</dbReference>
<dbReference type="SUPFAM" id="SSF81837">
    <property type="entry name" value="BEACH domain"/>
    <property type="match status" value="1"/>
</dbReference>
<keyword evidence="9" id="KW-1185">Reference proteome</keyword>
<dbReference type="SUPFAM" id="SSF50729">
    <property type="entry name" value="PH domain-like"/>
    <property type="match status" value="1"/>
</dbReference>
<dbReference type="InterPro" id="IPR036322">
    <property type="entry name" value="WD40_repeat_dom_sf"/>
</dbReference>
<dbReference type="InterPro" id="IPR011993">
    <property type="entry name" value="PH-like_dom_sf"/>
</dbReference>
<dbReference type="SUPFAM" id="SSF49899">
    <property type="entry name" value="Concanavalin A-like lectins/glucanases"/>
    <property type="match status" value="1"/>
</dbReference>
<dbReference type="EMBL" id="HG793125">
    <property type="protein sequence ID" value="CDK25143.1"/>
    <property type="molecule type" value="Genomic_DNA"/>
</dbReference>
<dbReference type="InterPro" id="IPR015943">
    <property type="entry name" value="WD40/YVTN_repeat-like_dom_sf"/>
</dbReference>
<dbReference type="InterPro" id="IPR050865">
    <property type="entry name" value="BEACH_Domain"/>
</dbReference>
<dbReference type="STRING" id="1382522.W6MHH8"/>
<dbReference type="SMART" id="SM01026">
    <property type="entry name" value="Beach"/>
    <property type="match status" value="1"/>
</dbReference>
<evidence type="ECO:0000256" key="5">
    <source>
        <dbReference type="PROSITE-ProRule" id="PRU00221"/>
    </source>
</evidence>
<evidence type="ECO:0000313" key="9">
    <source>
        <dbReference type="Proteomes" id="UP000019384"/>
    </source>
</evidence>
<feature type="domain" description="BEACH" evidence="6">
    <location>
        <begin position="1564"/>
        <end position="1858"/>
    </location>
</feature>
<evidence type="ECO:0000256" key="2">
    <source>
        <dbReference type="ARBA" id="ARBA00022737"/>
    </source>
</evidence>
<dbReference type="InterPro" id="IPR000409">
    <property type="entry name" value="BEACH_dom"/>
</dbReference>
<organism evidence="8 9">
    <name type="scientific">Kuraishia capsulata CBS 1993</name>
    <dbReference type="NCBI Taxonomy" id="1382522"/>
    <lineage>
        <taxon>Eukaryota</taxon>
        <taxon>Fungi</taxon>
        <taxon>Dikarya</taxon>
        <taxon>Ascomycota</taxon>
        <taxon>Saccharomycotina</taxon>
        <taxon>Pichiomycetes</taxon>
        <taxon>Pichiales</taxon>
        <taxon>Pichiaceae</taxon>
        <taxon>Kuraishia</taxon>
    </lineage>
</organism>
<proteinExistence type="predicted"/>
<keyword evidence="1 5" id="KW-0853">WD repeat</keyword>
<dbReference type="PANTHER" id="PTHR13743:SF123">
    <property type="entry name" value="PROTEIN FAN"/>
    <property type="match status" value="1"/>
</dbReference>
<protein>
    <recommendedName>
        <fullName evidence="4">Beige protein homolog 1</fullName>
    </recommendedName>
</protein>
<dbReference type="PANTHER" id="PTHR13743">
    <property type="entry name" value="BEIGE/BEACH-RELATED"/>
    <property type="match status" value="1"/>
</dbReference>
<dbReference type="Pfam" id="PF14844">
    <property type="entry name" value="PH_BEACH"/>
    <property type="match status" value="1"/>
</dbReference>
<feature type="repeat" description="WD" evidence="5">
    <location>
        <begin position="1997"/>
        <end position="2038"/>
    </location>
</feature>
<dbReference type="CDD" id="cd06071">
    <property type="entry name" value="Beach"/>
    <property type="match status" value="1"/>
</dbReference>
<dbReference type="InterPro" id="IPR036372">
    <property type="entry name" value="BEACH_dom_sf"/>
</dbReference>
<dbReference type="CDD" id="cd01201">
    <property type="entry name" value="PH_BEACH"/>
    <property type="match status" value="1"/>
</dbReference>
<dbReference type="OrthoDB" id="26681at2759"/>
<dbReference type="Gene3D" id="2.60.120.200">
    <property type="match status" value="1"/>
</dbReference>
<dbReference type="Gene3D" id="1.10.1540.10">
    <property type="entry name" value="BEACH domain"/>
    <property type="match status" value="1"/>
</dbReference>
<accession>W6MHH8</accession>
<reference evidence="8" key="1">
    <citation type="submission" date="2013-12" db="EMBL/GenBank/DDBJ databases">
        <authorList>
            <person name="Genoscope - CEA"/>
        </authorList>
    </citation>
    <scope>NUCLEOTIDE SEQUENCE</scope>
    <source>
        <strain evidence="8">CBS 1993</strain>
    </source>
</reference>
<dbReference type="FunFam" id="1.10.1540.10:FF:000001">
    <property type="entry name" value="neurobeachin isoform X1"/>
    <property type="match status" value="1"/>
</dbReference>
<dbReference type="HOGENOM" id="CLU_000175_2_0_1"/>